<dbReference type="EMBL" id="AFVQ02000004">
    <property type="protein sequence ID" value="KLI03928.1"/>
    <property type="molecule type" value="Genomic_DNA"/>
</dbReference>
<evidence type="ECO:0008006" key="4">
    <source>
        <dbReference type="Google" id="ProtNLM"/>
    </source>
</evidence>
<gene>
    <name evidence="2" type="ORF">SINU_00135</name>
</gene>
<dbReference type="AlphaFoldDB" id="A0A0U1QT01"/>
<feature type="transmembrane region" description="Helical" evidence="1">
    <location>
        <begin position="6"/>
        <end position="23"/>
    </location>
</feature>
<dbReference type="RefSeq" id="WP_010027430.1">
    <property type="nucleotide sequence ID" value="NZ_AFVQ02000004.1"/>
</dbReference>
<evidence type="ECO:0000313" key="3">
    <source>
        <dbReference type="Proteomes" id="UP000035553"/>
    </source>
</evidence>
<keyword evidence="3" id="KW-1185">Reference proteome</keyword>
<keyword evidence="1" id="KW-0812">Transmembrane</keyword>
<dbReference type="STRING" id="1069536.SINU_00135"/>
<sequence>MVIVYLSLVLIAAAIIFFVISMMKTAHLMNGSLAKISKTGAKLQDQSAKVVKESEALTVNLSRIQSDIMQKKGKVQDTVNQAKQSILSVQVAVCKGKSIYNTIRASRVQR</sequence>
<evidence type="ECO:0000313" key="2">
    <source>
        <dbReference type="EMBL" id="KLI03928.1"/>
    </source>
</evidence>
<reference evidence="2 3" key="1">
    <citation type="journal article" date="2011" name="J. Bacteriol.">
        <title>Draft genome sequence of Sporolactobacillus inulinus strain CASD, an efficient D-lactic acid-producing bacterium with high-concentration lactate tolerance capability.</title>
        <authorList>
            <person name="Yu B."/>
            <person name="Su F."/>
            <person name="Wang L."/>
            <person name="Xu K."/>
            <person name="Zhao B."/>
            <person name="Xu P."/>
        </authorList>
    </citation>
    <scope>NUCLEOTIDE SEQUENCE [LARGE SCALE GENOMIC DNA]</scope>
    <source>
        <strain evidence="2 3">CASD</strain>
    </source>
</reference>
<keyword evidence="1" id="KW-0472">Membrane</keyword>
<accession>A0A0U1QT01</accession>
<dbReference type="Proteomes" id="UP000035553">
    <property type="component" value="Unassembled WGS sequence"/>
</dbReference>
<keyword evidence="1" id="KW-1133">Transmembrane helix</keyword>
<evidence type="ECO:0000256" key="1">
    <source>
        <dbReference type="SAM" id="Phobius"/>
    </source>
</evidence>
<organism evidence="2 3">
    <name type="scientific">Sporolactobacillus inulinus CASD</name>
    <dbReference type="NCBI Taxonomy" id="1069536"/>
    <lineage>
        <taxon>Bacteria</taxon>
        <taxon>Bacillati</taxon>
        <taxon>Bacillota</taxon>
        <taxon>Bacilli</taxon>
        <taxon>Bacillales</taxon>
        <taxon>Sporolactobacillaceae</taxon>
        <taxon>Sporolactobacillus</taxon>
    </lineage>
</organism>
<name>A0A0U1QT01_9BACL</name>
<protein>
    <recommendedName>
        <fullName evidence="4">DUF948 domain-containing protein</fullName>
    </recommendedName>
</protein>
<proteinExistence type="predicted"/>
<comment type="caution">
    <text evidence="2">The sequence shown here is derived from an EMBL/GenBank/DDBJ whole genome shotgun (WGS) entry which is preliminary data.</text>
</comment>
<dbReference type="OrthoDB" id="2990173at2"/>